<feature type="transmembrane region" description="Helical" evidence="2">
    <location>
        <begin position="100"/>
        <end position="124"/>
    </location>
</feature>
<dbReference type="Proteomes" id="UP000800040">
    <property type="component" value="Unassembled WGS sequence"/>
</dbReference>
<feature type="transmembrane region" description="Helical" evidence="2">
    <location>
        <begin position="144"/>
        <end position="169"/>
    </location>
</feature>
<accession>A0A6A5KKQ1</accession>
<gene>
    <name evidence="3" type="ORF">BDW02DRAFT_587583</name>
</gene>
<evidence type="ECO:0000313" key="4">
    <source>
        <dbReference type="Proteomes" id="UP000800040"/>
    </source>
</evidence>
<feature type="transmembrane region" description="Helical" evidence="2">
    <location>
        <begin position="220"/>
        <end position="249"/>
    </location>
</feature>
<evidence type="ECO:0000256" key="1">
    <source>
        <dbReference type="SAM" id="MobiDB-lite"/>
    </source>
</evidence>
<proteinExistence type="predicted"/>
<dbReference type="Pfam" id="PF11309">
    <property type="entry name" value="DUF3112"/>
    <property type="match status" value="1"/>
</dbReference>
<dbReference type="PANTHER" id="PTHR35184">
    <property type="entry name" value="YALI0C10208P"/>
    <property type="match status" value="1"/>
</dbReference>
<feature type="compositionally biased region" description="Polar residues" evidence="1">
    <location>
        <begin position="433"/>
        <end position="453"/>
    </location>
</feature>
<dbReference type="InterPro" id="IPR021460">
    <property type="entry name" value="DUF3112"/>
</dbReference>
<dbReference type="PANTHER" id="PTHR35184:SF1">
    <property type="entry name" value="INTEGRAL MEMBRANE PROTEIN"/>
    <property type="match status" value="1"/>
</dbReference>
<keyword evidence="2" id="KW-0472">Membrane</keyword>
<sequence>MSSQPGTQGPPSGASGQEGPPYAPRNAGLGGTPTIVPDVPLAVVFLVLYLIFGVIHIKIFKSNKNRGHKFIFNGAILGLCKVRIITMSLRIAWANYPRNVGLAIAANVFVYAGTIILYMVDWFFVQRIVRAQHARLGWSTPYRIFHRAGLVLLVLTLIMLIISQIWQFFTLDQRKLNIFHDLFLVAQTYFTVFCFAPTILIGISLLIPRTEVEKFGAGRLRYNIIILLISVCILSIGQVFRCVLAYVPATPIVDIRDGTVSMPWYLSKAAFYCFNFVTEIIVIVLFAVIRVDLRFHVPNGSRKSGDYSRSRVDLHNQSEKNLNAPAPGPMIHQNNSNQTLHRYQSSVFEDTQTLADSLRYPSSTLEVDEKTGNWKVKRLSVESSRSSRHTTISFAGSSRTTLHDRTTLVDDDAPPVPHLPAEWPLPDAAPPRGSTSVLEHTNPPSRRGTPQQRTFELQGHRLNDIDVGNAVTDALARLETNSERHKLKSPTPPPNYHSKLAVQTYKPTLPGKNDNRPSSRQPRRRSTFPPKETSRSTANSTNSDAAKTPVIEEAPELPSQNPTALTSEPMRRSEPATSPSHEIISLLNHMSGDQRRVLNTSQQRDRASSVATSQNGPNAGGLGHVDNNISEQAQAPASGPVTTQTSPSSSSKYSSENDRSTTSSEAREAALAQEEFRRFSSEAPPSFGSMQR</sequence>
<organism evidence="3 4">
    <name type="scientific">Decorospora gaudefroyi</name>
    <dbReference type="NCBI Taxonomy" id="184978"/>
    <lineage>
        <taxon>Eukaryota</taxon>
        <taxon>Fungi</taxon>
        <taxon>Dikarya</taxon>
        <taxon>Ascomycota</taxon>
        <taxon>Pezizomycotina</taxon>
        <taxon>Dothideomycetes</taxon>
        <taxon>Pleosporomycetidae</taxon>
        <taxon>Pleosporales</taxon>
        <taxon>Pleosporineae</taxon>
        <taxon>Pleosporaceae</taxon>
        <taxon>Decorospora</taxon>
    </lineage>
</organism>
<feature type="transmembrane region" description="Helical" evidence="2">
    <location>
        <begin position="189"/>
        <end position="208"/>
    </location>
</feature>
<evidence type="ECO:0000256" key="2">
    <source>
        <dbReference type="SAM" id="Phobius"/>
    </source>
</evidence>
<name>A0A6A5KKQ1_9PLEO</name>
<feature type="region of interest" description="Disordered" evidence="1">
    <location>
        <begin position="505"/>
        <end position="579"/>
    </location>
</feature>
<feature type="transmembrane region" description="Helical" evidence="2">
    <location>
        <begin position="71"/>
        <end position="94"/>
    </location>
</feature>
<keyword evidence="4" id="KW-1185">Reference proteome</keyword>
<feature type="compositionally biased region" description="Polar residues" evidence="1">
    <location>
        <begin position="535"/>
        <end position="545"/>
    </location>
</feature>
<feature type="region of interest" description="Disordered" evidence="1">
    <location>
        <begin position="1"/>
        <end position="23"/>
    </location>
</feature>
<feature type="region of interest" description="Disordered" evidence="1">
    <location>
        <begin position="411"/>
        <end position="453"/>
    </location>
</feature>
<feature type="region of interest" description="Disordered" evidence="1">
    <location>
        <begin position="597"/>
        <end position="692"/>
    </location>
</feature>
<evidence type="ECO:0000313" key="3">
    <source>
        <dbReference type="EMBL" id="KAF1836221.1"/>
    </source>
</evidence>
<evidence type="ECO:0008006" key="5">
    <source>
        <dbReference type="Google" id="ProtNLM"/>
    </source>
</evidence>
<dbReference type="EMBL" id="ML975276">
    <property type="protein sequence ID" value="KAF1836221.1"/>
    <property type="molecule type" value="Genomic_DNA"/>
</dbReference>
<dbReference type="OrthoDB" id="3357002at2759"/>
<feature type="transmembrane region" description="Helical" evidence="2">
    <location>
        <begin position="39"/>
        <end position="59"/>
    </location>
</feature>
<reference evidence="3" key="1">
    <citation type="submission" date="2020-01" db="EMBL/GenBank/DDBJ databases">
        <authorList>
            <consortium name="DOE Joint Genome Institute"/>
            <person name="Haridas S."/>
            <person name="Albert R."/>
            <person name="Binder M."/>
            <person name="Bloem J."/>
            <person name="Labutti K."/>
            <person name="Salamov A."/>
            <person name="Andreopoulos B."/>
            <person name="Baker S.E."/>
            <person name="Barry K."/>
            <person name="Bills G."/>
            <person name="Bluhm B.H."/>
            <person name="Cannon C."/>
            <person name="Castanera R."/>
            <person name="Culley D.E."/>
            <person name="Daum C."/>
            <person name="Ezra D."/>
            <person name="Gonzalez J.B."/>
            <person name="Henrissat B."/>
            <person name="Kuo A."/>
            <person name="Liang C."/>
            <person name="Lipzen A."/>
            <person name="Lutzoni F."/>
            <person name="Magnuson J."/>
            <person name="Mondo S."/>
            <person name="Nolan M."/>
            <person name="Ohm R."/>
            <person name="Pangilinan J."/>
            <person name="Park H.-J."/>
            <person name="Ramirez L."/>
            <person name="Alfaro M."/>
            <person name="Sun H."/>
            <person name="Tritt A."/>
            <person name="Yoshinaga Y."/>
            <person name="Zwiers L.-H."/>
            <person name="Turgeon B.G."/>
            <person name="Goodwin S.B."/>
            <person name="Spatafora J.W."/>
            <person name="Crous P.W."/>
            <person name="Grigoriev I.V."/>
        </authorList>
    </citation>
    <scope>NUCLEOTIDE SEQUENCE</scope>
    <source>
        <strain evidence="3">P77</strain>
    </source>
</reference>
<protein>
    <recommendedName>
        <fullName evidence="5">DUF3112 domain-containing protein</fullName>
    </recommendedName>
</protein>
<feature type="transmembrane region" description="Helical" evidence="2">
    <location>
        <begin position="269"/>
        <end position="293"/>
    </location>
</feature>
<feature type="compositionally biased region" description="Polar residues" evidence="1">
    <location>
        <begin position="1"/>
        <end position="10"/>
    </location>
</feature>
<keyword evidence="2" id="KW-0812">Transmembrane</keyword>
<dbReference type="AlphaFoldDB" id="A0A6A5KKQ1"/>
<keyword evidence="2" id="KW-1133">Transmembrane helix</keyword>
<feature type="compositionally biased region" description="Polar residues" evidence="1">
    <location>
        <begin position="627"/>
        <end position="645"/>
    </location>
</feature>